<protein>
    <recommendedName>
        <fullName evidence="15">Subtilisin-like protease</fullName>
    </recommendedName>
</protein>
<keyword evidence="6" id="KW-0732">Signal</keyword>
<dbReference type="AlphaFoldDB" id="A0A4U5R3A0"/>
<dbReference type="Pfam" id="PF17766">
    <property type="entry name" value="fn3_6"/>
    <property type="match status" value="1"/>
</dbReference>
<evidence type="ECO:0000256" key="6">
    <source>
        <dbReference type="ARBA" id="ARBA00022729"/>
    </source>
</evidence>
<dbReference type="InterPro" id="IPR003137">
    <property type="entry name" value="PA_domain"/>
</dbReference>
<keyword evidence="9" id="KW-0325">Glycoprotein</keyword>
<dbReference type="GO" id="GO:0009610">
    <property type="term" value="P:response to symbiotic fungus"/>
    <property type="evidence" value="ECO:0007669"/>
    <property type="project" value="UniProtKB-ARBA"/>
</dbReference>
<dbReference type="InterPro" id="IPR036852">
    <property type="entry name" value="Peptidase_S8/S53_dom_sf"/>
</dbReference>
<dbReference type="SUPFAM" id="SSF52025">
    <property type="entry name" value="PA domain"/>
    <property type="match status" value="1"/>
</dbReference>
<dbReference type="GO" id="GO:0004252">
    <property type="term" value="F:serine-type endopeptidase activity"/>
    <property type="evidence" value="ECO:0007669"/>
    <property type="project" value="InterPro"/>
</dbReference>
<name>A0A4U5R3A0_POPAL</name>
<dbReference type="InterPro" id="IPR000209">
    <property type="entry name" value="Peptidase_S8/S53_dom"/>
</dbReference>
<evidence type="ECO:0000256" key="1">
    <source>
        <dbReference type="ARBA" id="ARBA00002076"/>
    </source>
</evidence>
<evidence type="ECO:0000259" key="11">
    <source>
        <dbReference type="Pfam" id="PF00082"/>
    </source>
</evidence>
<comment type="caution">
    <text evidence="10">Lacks conserved residue(s) required for the propagation of feature annotation.</text>
</comment>
<evidence type="ECO:0000256" key="8">
    <source>
        <dbReference type="ARBA" id="ARBA00022825"/>
    </source>
</evidence>
<evidence type="ECO:0000256" key="7">
    <source>
        <dbReference type="ARBA" id="ARBA00022801"/>
    </source>
</evidence>
<organism evidence="14">
    <name type="scientific">Populus alba</name>
    <name type="common">White poplar</name>
    <dbReference type="NCBI Taxonomy" id="43335"/>
    <lineage>
        <taxon>Eukaryota</taxon>
        <taxon>Viridiplantae</taxon>
        <taxon>Streptophyta</taxon>
        <taxon>Embryophyta</taxon>
        <taxon>Tracheophyta</taxon>
        <taxon>Spermatophyta</taxon>
        <taxon>Magnoliopsida</taxon>
        <taxon>eudicotyledons</taxon>
        <taxon>Gunneridae</taxon>
        <taxon>Pentapetalae</taxon>
        <taxon>rosids</taxon>
        <taxon>fabids</taxon>
        <taxon>Malpighiales</taxon>
        <taxon>Salicaceae</taxon>
        <taxon>Saliceae</taxon>
        <taxon>Populus</taxon>
    </lineage>
</organism>
<dbReference type="STRING" id="43335.A0A4U5R3A0"/>
<keyword evidence="7" id="KW-0378">Hydrolase</keyword>
<dbReference type="Gene3D" id="3.50.30.30">
    <property type="match status" value="1"/>
</dbReference>
<evidence type="ECO:0000259" key="13">
    <source>
        <dbReference type="Pfam" id="PF17766"/>
    </source>
</evidence>
<feature type="domain" description="PA" evidence="12">
    <location>
        <begin position="169"/>
        <end position="243"/>
    </location>
</feature>
<evidence type="ECO:0000256" key="4">
    <source>
        <dbReference type="ARBA" id="ARBA00022523"/>
    </source>
</evidence>
<dbReference type="InterPro" id="IPR041469">
    <property type="entry name" value="Subtilisin-like_FN3"/>
</dbReference>
<dbReference type="GO" id="GO:0048046">
    <property type="term" value="C:apoplast"/>
    <property type="evidence" value="ECO:0007669"/>
    <property type="project" value="UniProtKB-SubCell"/>
</dbReference>
<keyword evidence="8" id="KW-0720">Serine protease</keyword>
<accession>A0A4U5R3A0</accession>
<evidence type="ECO:0000256" key="10">
    <source>
        <dbReference type="PROSITE-ProRule" id="PRU01240"/>
    </source>
</evidence>
<feature type="domain" description="Peptidase S8/S53" evidence="11">
    <location>
        <begin position="47"/>
        <end position="372"/>
    </location>
</feature>
<dbReference type="SUPFAM" id="SSF52743">
    <property type="entry name" value="Subtilisin-like"/>
    <property type="match status" value="1"/>
</dbReference>
<dbReference type="Pfam" id="PF00082">
    <property type="entry name" value="Peptidase_S8"/>
    <property type="match status" value="1"/>
</dbReference>
<evidence type="ECO:0000259" key="12">
    <source>
        <dbReference type="Pfam" id="PF02225"/>
    </source>
</evidence>
<comment type="similarity">
    <text evidence="3 10">Belongs to the peptidase S8 family.</text>
</comment>
<dbReference type="InterPro" id="IPR045051">
    <property type="entry name" value="SBT"/>
</dbReference>
<comment type="function">
    <text evidence="1">Required for arbuscular mycorrhiza (AM) development during AM symbiosis with AM fungi (e.g. Glomeromycota intraradices).</text>
</comment>
<dbReference type="InterPro" id="IPR023828">
    <property type="entry name" value="Peptidase_S8_Ser-AS"/>
</dbReference>
<comment type="caution">
    <text evidence="14">The sequence shown here is derived from an EMBL/GenBank/DDBJ whole genome shotgun (WGS) entry which is preliminary data.</text>
</comment>
<feature type="domain" description="Subtilisin-like protease fibronectin type-III" evidence="13">
    <location>
        <begin position="416"/>
        <end position="511"/>
    </location>
</feature>
<dbReference type="InterPro" id="IPR046450">
    <property type="entry name" value="PA_dom_sf"/>
</dbReference>
<evidence type="ECO:0000313" key="14">
    <source>
        <dbReference type="EMBL" id="TKS18272.1"/>
    </source>
</evidence>
<dbReference type="EMBL" id="RCHU01000006">
    <property type="protein sequence ID" value="TKS18272.1"/>
    <property type="molecule type" value="Genomic_DNA"/>
</dbReference>
<dbReference type="PROSITE" id="PS51892">
    <property type="entry name" value="SUBTILASE"/>
    <property type="match status" value="1"/>
</dbReference>
<proteinExistence type="inferred from homology"/>
<sequence>MSFHLGFRSSLTQYGTLDNEQWLLDDRGEREREGEGGRFVVCSCDILAGFDVAISDGVDVLSVSLGGAIDEYSDDAIAIGSFHAFKKGITVVASAGNSGPGPGSVSNVAPWLITVGASTLDRAFTIYVALGNRKHLKGASLSQKSLPARKFYPLISGARAKASNQSEEDANLCKPGTLDSEKVKGKILVCLRGVNPRVEKGHVALLAGAVGMILANDEESGNGILADAHVLPAAHIISTDGQAVFSYLNSTKGPNILEESILKVCFSSSSLLFFSVNLSVLSLALHYTVMNEHDLVYPFQPYIAAPGVSVIAAFTLATGQTDAAYDKRRIPFNTESGTSMSCPHVSGIVGLLKSLHPDWSPAAIRSAIMTTDPGLVYDLTVNDFLNYLCSRGYTAKDLKLFTDKPYTCPESFSLTDFNYPSISAINLNDTITVTRRVKNVGSPGKYYIHVREPTGVLVSVTPATLEFKKLGEEKTFKVTFKLAPKWKLKDYTFGVLSWSDGKHFVRSPLVVRPYWSH</sequence>
<dbReference type="FunFam" id="2.60.40.2310:FF:000001">
    <property type="entry name" value="Subtilisin-like protease SBT1.5"/>
    <property type="match status" value="1"/>
</dbReference>
<dbReference type="Pfam" id="PF02225">
    <property type="entry name" value="PA"/>
    <property type="match status" value="1"/>
</dbReference>
<dbReference type="PANTHER" id="PTHR10795">
    <property type="entry name" value="PROPROTEIN CONVERTASE SUBTILISIN/KEXIN"/>
    <property type="match status" value="1"/>
</dbReference>
<keyword evidence="5" id="KW-0645">Protease</keyword>
<evidence type="ECO:0000256" key="9">
    <source>
        <dbReference type="ARBA" id="ARBA00023180"/>
    </source>
</evidence>
<evidence type="ECO:0008006" key="15">
    <source>
        <dbReference type="Google" id="ProtNLM"/>
    </source>
</evidence>
<dbReference type="PROSITE" id="PS00138">
    <property type="entry name" value="SUBTILASE_SER"/>
    <property type="match status" value="1"/>
</dbReference>
<dbReference type="FunFam" id="3.50.30.30:FF:000005">
    <property type="entry name" value="subtilisin-like protease SBT1.5"/>
    <property type="match status" value="1"/>
</dbReference>
<dbReference type="GO" id="GO:0006508">
    <property type="term" value="P:proteolysis"/>
    <property type="evidence" value="ECO:0007669"/>
    <property type="project" value="UniProtKB-KW"/>
</dbReference>
<gene>
    <name evidence="14" type="ORF">D5086_0000005210</name>
</gene>
<evidence type="ECO:0000256" key="2">
    <source>
        <dbReference type="ARBA" id="ARBA00004271"/>
    </source>
</evidence>
<keyword evidence="4" id="KW-0052">Apoplast</keyword>
<dbReference type="CDD" id="cd02120">
    <property type="entry name" value="PA_subtilisin_like"/>
    <property type="match status" value="1"/>
</dbReference>
<evidence type="ECO:0000256" key="5">
    <source>
        <dbReference type="ARBA" id="ARBA00022670"/>
    </source>
</evidence>
<reference evidence="14" key="1">
    <citation type="submission" date="2018-10" db="EMBL/GenBank/DDBJ databases">
        <title>Population genomic analysis revealed the cold adaptation of white poplar.</title>
        <authorList>
            <person name="Liu Y.-J."/>
        </authorList>
    </citation>
    <scope>NUCLEOTIDE SEQUENCE [LARGE SCALE GENOMIC DNA]</scope>
    <source>
        <strain evidence="14">PAL-ZL1</strain>
    </source>
</reference>
<evidence type="ECO:0000256" key="3">
    <source>
        <dbReference type="ARBA" id="ARBA00011073"/>
    </source>
</evidence>
<comment type="subcellular location">
    <subcellularLocation>
        <location evidence="2">Secreted</location>
        <location evidence="2">Extracellular space</location>
        <location evidence="2">Apoplast</location>
    </subcellularLocation>
</comment>
<dbReference type="Gene3D" id="2.60.40.2310">
    <property type="match status" value="1"/>
</dbReference>
<dbReference type="Gene3D" id="3.40.50.200">
    <property type="entry name" value="Peptidase S8/S53 domain"/>
    <property type="match status" value="1"/>
</dbReference>